<comment type="caution">
    <text evidence="9">The sequence shown here is derived from an EMBL/GenBank/DDBJ whole genome shotgun (WGS) entry which is preliminary data.</text>
</comment>
<keyword evidence="6 7" id="KW-0012">Acyltransferase</keyword>
<protein>
    <recommendedName>
        <fullName evidence="7">1-acyl-sn-glycerol-3-phosphate acyltransferase</fullName>
        <ecNumber evidence="7">2.3.1.51</ecNumber>
    </recommendedName>
</protein>
<dbReference type="RefSeq" id="WP_221861714.1">
    <property type="nucleotide sequence ID" value="NZ_JAIKTU010000011.1"/>
</dbReference>
<proteinExistence type="inferred from homology"/>
<dbReference type="EC" id="2.3.1.51" evidence="7"/>
<dbReference type="SUPFAM" id="SSF69593">
    <property type="entry name" value="Glycerol-3-phosphate (1)-acyltransferase"/>
    <property type="match status" value="1"/>
</dbReference>
<keyword evidence="4 7" id="KW-0808">Transferase</keyword>
<comment type="catalytic activity">
    <reaction evidence="7">
        <text>a 1-acyl-sn-glycero-3-phosphate + an acyl-CoA = a 1,2-diacyl-sn-glycero-3-phosphate + CoA</text>
        <dbReference type="Rhea" id="RHEA:19709"/>
        <dbReference type="ChEBI" id="CHEBI:57287"/>
        <dbReference type="ChEBI" id="CHEBI:57970"/>
        <dbReference type="ChEBI" id="CHEBI:58342"/>
        <dbReference type="ChEBI" id="CHEBI:58608"/>
        <dbReference type="EC" id="2.3.1.51"/>
    </reaction>
</comment>
<keyword evidence="3 7" id="KW-0444">Lipid biosynthesis</keyword>
<dbReference type="PANTHER" id="PTHR10434:SF64">
    <property type="entry name" value="1-ACYL-SN-GLYCEROL-3-PHOSPHATE ACYLTRANSFERASE-RELATED"/>
    <property type="match status" value="1"/>
</dbReference>
<sequence>MQIFKMIQYGIYMIYVRLKGIKFKYIYKTKGEKAAFAYGQDVFGKWSDFTINMVGMEIEVKGYENIPDEACAFIGNHMSILDIPVLRQSAKRDIGFIAKKEVLKVPILGFWVKNMNCVALDRENPRSAIKVIVKGAEYLKSGYNMAIFPEGTRAKDGKVHEFKKGSMKLAVKAQAPIVPVSIDGTSKCFEDNRKFTKGKVTIVFGKPIYTKDLSKEDEKTLTEKVHDEVLKNMIWVK</sequence>
<evidence type="ECO:0000256" key="3">
    <source>
        <dbReference type="ARBA" id="ARBA00022516"/>
    </source>
</evidence>
<evidence type="ECO:0000256" key="2">
    <source>
        <dbReference type="ARBA" id="ARBA00008655"/>
    </source>
</evidence>
<keyword evidence="10" id="KW-1185">Reference proteome</keyword>
<dbReference type="NCBIfam" id="TIGR00530">
    <property type="entry name" value="AGP_acyltrn"/>
    <property type="match status" value="1"/>
</dbReference>
<evidence type="ECO:0000313" key="10">
    <source>
        <dbReference type="Proteomes" id="UP001299068"/>
    </source>
</evidence>
<keyword evidence="7" id="KW-0594">Phospholipid biosynthesis</keyword>
<dbReference type="Proteomes" id="UP001299068">
    <property type="component" value="Unassembled WGS sequence"/>
</dbReference>
<comment type="domain">
    <text evidence="7">The HXXXXD motif is essential for acyltransferase activity and may constitute the binding site for the phosphate moiety of the glycerol-3-phosphate.</text>
</comment>
<dbReference type="EMBL" id="JAIKTU010000011">
    <property type="protein sequence ID" value="MBY0756463.1"/>
    <property type="molecule type" value="Genomic_DNA"/>
</dbReference>
<organism evidence="9 10">
    <name type="scientific">Clostridium sardiniense</name>
    <name type="common">Clostridium absonum</name>
    <dbReference type="NCBI Taxonomy" id="29369"/>
    <lineage>
        <taxon>Bacteria</taxon>
        <taxon>Bacillati</taxon>
        <taxon>Bacillota</taxon>
        <taxon>Clostridia</taxon>
        <taxon>Eubacteriales</taxon>
        <taxon>Clostridiaceae</taxon>
        <taxon>Clostridium</taxon>
    </lineage>
</organism>
<name>A0ABS7L073_CLOSR</name>
<evidence type="ECO:0000256" key="7">
    <source>
        <dbReference type="RuleBase" id="RU361267"/>
    </source>
</evidence>
<dbReference type="PANTHER" id="PTHR10434">
    <property type="entry name" value="1-ACYL-SN-GLYCEROL-3-PHOSPHATE ACYLTRANSFERASE"/>
    <property type="match status" value="1"/>
</dbReference>
<dbReference type="SMART" id="SM00563">
    <property type="entry name" value="PlsC"/>
    <property type="match status" value="1"/>
</dbReference>
<evidence type="ECO:0000256" key="4">
    <source>
        <dbReference type="ARBA" id="ARBA00022679"/>
    </source>
</evidence>
<reference evidence="9 10" key="1">
    <citation type="journal article" date="2021" name="Cell Host Microbe">
        <title>in vivo commensal control of Clostridioides difficile virulence.</title>
        <authorList>
            <person name="Girinathan B.P."/>
            <person name="Dibenedetto N."/>
            <person name="Worley J.N."/>
            <person name="Peltier J."/>
            <person name="Arrieta-Ortiz M.L."/>
            <person name="Rupa Christinal Immanuel S."/>
            <person name="Lavin R."/>
            <person name="Delaney M.L."/>
            <person name="Cummins C."/>
            <person name="Hoffmann M."/>
            <person name="Luo Y."/>
            <person name="Gonzalez-Escalona N."/>
            <person name="Allard M."/>
            <person name="Onderdonk A.B."/>
            <person name="Gerber G.K."/>
            <person name="Sonenshein A.L."/>
            <person name="Baliga N."/>
            <person name="Dupuy B."/>
            <person name="Bry L."/>
        </authorList>
    </citation>
    <scope>NUCLEOTIDE SEQUENCE [LARGE SCALE GENOMIC DNA]</scope>
    <source>
        <strain evidence="9 10">DSM 599</strain>
    </source>
</reference>
<dbReference type="CDD" id="cd07989">
    <property type="entry name" value="LPLAT_AGPAT-like"/>
    <property type="match status" value="1"/>
</dbReference>
<comment type="similarity">
    <text evidence="2 7">Belongs to the 1-acyl-sn-glycerol-3-phosphate acyltransferase family.</text>
</comment>
<gene>
    <name evidence="9" type="ORF">K5V21_13495</name>
</gene>
<dbReference type="GO" id="GO:0016746">
    <property type="term" value="F:acyltransferase activity"/>
    <property type="evidence" value="ECO:0007669"/>
    <property type="project" value="UniProtKB-KW"/>
</dbReference>
<keyword evidence="5 7" id="KW-0443">Lipid metabolism</keyword>
<evidence type="ECO:0000256" key="6">
    <source>
        <dbReference type="ARBA" id="ARBA00023315"/>
    </source>
</evidence>
<evidence type="ECO:0000313" key="9">
    <source>
        <dbReference type="EMBL" id="MBY0756463.1"/>
    </source>
</evidence>
<evidence type="ECO:0000256" key="5">
    <source>
        <dbReference type="ARBA" id="ARBA00023098"/>
    </source>
</evidence>
<dbReference type="Pfam" id="PF01553">
    <property type="entry name" value="Acyltransferase"/>
    <property type="match status" value="1"/>
</dbReference>
<accession>A0ABS7L073</accession>
<dbReference type="InterPro" id="IPR004552">
    <property type="entry name" value="AGP_acyltrans"/>
</dbReference>
<dbReference type="InterPro" id="IPR002123">
    <property type="entry name" value="Plipid/glycerol_acylTrfase"/>
</dbReference>
<keyword evidence="7" id="KW-1208">Phospholipid metabolism</keyword>
<evidence type="ECO:0000256" key="1">
    <source>
        <dbReference type="ARBA" id="ARBA00005189"/>
    </source>
</evidence>
<evidence type="ECO:0000259" key="8">
    <source>
        <dbReference type="SMART" id="SM00563"/>
    </source>
</evidence>
<comment type="pathway">
    <text evidence="1">Lipid metabolism.</text>
</comment>
<feature type="domain" description="Phospholipid/glycerol acyltransferase" evidence="8">
    <location>
        <begin position="71"/>
        <end position="185"/>
    </location>
</feature>